<dbReference type="EMBL" id="JBDXSU010000016">
    <property type="protein sequence ID" value="MFB5192083.1"/>
    <property type="molecule type" value="Genomic_DNA"/>
</dbReference>
<keyword evidence="4" id="KW-1185">Reference proteome</keyword>
<feature type="region of interest" description="Disordered" evidence="1">
    <location>
        <begin position="320"/>
        <end position="379"/>
    </location>
</feature>
<reference evidence="3 4" key="1">
    <citation type="journal article" date="2024" name="Int. J. Mol. Sci.">
        <title>Exploration of Alicyclobacillus spp. Genome in Search of Antibiotic Resistance.</title>
        <authorList>
            <person name="Bucka-Kolendo J."/>
            <person name="Kiousi D.E."/>
            <person name="Dekowska A."/>
            <person name="Mikolajczuk-Szczyrba A."/>
            <person name="Karadedos D.M."/>
            <person name="Michael P."/>
            <person name="Galanis A."/>
            <person name="Sokolowska B."/>
        </authorList>
    </citation>
    <scope>NUCLEOTIDE SEQUENCE [LARGE SCALE GENOMIC DNA]</scope>
    <source>
        <strain evidence="3 4">KKP 3000</strain>
    </source>
</reference>
<dbReference type="CDD" id="cd00118">
    <property type="entry name" value="LysM"/>
    <property type="match status" value="2"/>
</dbReference>
<evidence type="ECO:0000313" key="4">
    <source>
        <dbReference type="Proteomes" id="UP001579974"/>
    </source>
</evidence>
<feature type="domain" description="LysM" evidence="2">
    <location>
        <begin position="77"/>
        <end position="122"/>
    </location>
</feature>
<name>A0ABV5AIH7_9BACL</name>
<dbReference type="Gene3D" id="3.10.350.10">
    <property type="entry name" value="LysM domain"/>
    <property type="match status" value="2"/>
</dbReference>
<dbReference type="PANTHER" id="PTHR33734:SF22">
    <property type="entry name" value="MEMBRANE-BOUND LYTIC MUREIN TRANSGLYCOSYLASE D"/>
    <property type="match status" value="1"/>
</dbReference>
<protein>
    <submittedName>
        <fullName evidence="3">LysM peptidoglycan-binding domain-containing protein</fullName>
    </submittedName>
</protein>
<dbReference type="PROSITE" id="PS51782">
    <property type="entry name" value="LYSM"/>
    <property type="match status" value="2"/>
</dbReference>
<organism evidence="3 4">
    <name type="scientific">Alicyclobacillus fastidiosus</name>
    <dbReference type="NCBI Taxonomy" id="392011"/>
    <lineage>
        <taxon>Bacteria</taxon>
        <taxon>Bacillati</taxon>
        <taxon>Bacillota</taxon>
        <taxon>Bacilli</taxon>
        <taxon>Bacillales</taxon>
        <taxon>Alicyclobacillaceae</taxon>
        <taxon>Alicyclobacillus</taxon>
    </lineage>
</organism>
<comment type="caution">
    <text evidence="3">The sequence shown here is derived from an EMBL/GenBank/DDBJ whole genome shotgun (WGS) entry which is preliminary data.</text>
</comment>
<dbReference type="RefSeq" id="WP_275476094.1">
    <property type="nucleotide sequence ID" value="NZ_CP162940.1"/>
</dbReference>
<evidence type="ECO:0000256" key="1">
    <source>
        <dbReference type="SAM" id="MobiDB-lite"/>
    </source>
</evidence>
<accession>A0ABV5AIH7</accession>
<dbReference type="PANTHER" id="PTHR33734">
    <property type="entry name" value="LYSM DOMAIN-CONTAINING GPI-ANCHORED PROTEIN 2"/>
    <property type="match status" value="1"/>
</dbReference>
<dbReference type="Proteomes" id="UP001579974">
    <property type="component" value="Unassembled WGS sequence"/>
</dbReference>
<dbReference type="InterPro" id="IPR036779">
    <property type="entry name" value="LysM_dom_sf"/>
</dbReference>
<evidence type="ECO:0000259" key="2">
    <source>
        <dbReference type="PROSITE" id="PS51782"/>
    </source>
</evidence>
<evidence type="ECO:0000313" key="3">
    <source>
        <dbReference type="EMBL" id="MFB5192083.1"/>
    </source>
</evidence>
<dbReference type="Pfam" id="PF01476">
    <property type="entry name" value="LysM"/>
    <property type="match status" value="2"/>
</dbReference>
<feature type="domain" description="LysM" evidence="2">
    <location>
        <begin position="2"/>
        <end position="47"/>
    </location>
</feature>
<dbReference type="InterPro" id="IPR018392">
    <property type="entry name" value="LysM"/>
</dbReference>
<proteinExistence type="predicted"/>
<dbReference type="SMART" id="SM00257">
    <property type="entry name" value="LysM"/>
    <property type="match status" value="2"/>
</dbReference>
<sequence>MKKYVIQPGDTLYQISQRTGVRVPLLLASNPQIQNPGQLMVGTTIVIPELGKPAKSKAGKSTSSQREKVPPYFGFVWPHQVAEGDTWDAIAKKYGVKLEQLHHVNPEAAEVGQLTVGHVVYVPTAALKLPNRSEAKGAPHGAMQYPGTPMMPFEGPGVYAYPYPTGQPAPGGMPYVPGQPMDTGMPYVPGADGTGPQYPGGLMSGGFPMSGMGQQGGTPYPTYPQGGVAPYPSYPSYPADASTYPGAAQQTGQMGQPMAQGMPETTTEYPADGLYGPHTHNPYRPYAGPGTAYAGQVADEAEWFVDESSSSLSSCGMSDDGAMLRAADPDAQSEAAGRQVDAGNGGHDMRGAETTDTSTTSDDDDGWSGTLTVRLDGDV</sequence>
<dbReference type="SUPFAM" id="SSF54106">
    <property type="entry name" value="LysM domain"/>
    <property type="match status" value="2"/>
</dbReference>
<gene>
    <name evidence="3" type="ORF">KKP3000_000876</name>
</gene>